<feature type="transmembrane region" description="Helical" evidence="5">
    <location>
        <begin position="152"/>
        <end position="171"/>
    </location>
</feature>
<dbReference type="Gene3D" id="1.20.1250.20">
    <property type="entry name" value="MFS general substrate transporter like domains"/>
    <property type="match status" value="1"/>
</dbReference>
<feature type="transmembrane region" description="Helical" evidence="5">
    <location>
        <begin position="17"/>
        <end position="35"/>
    </location>
</feature>
<proteinExistence type="inferred from homology"/>
<dbReference type="PROSITE" id="PS51006">
    <property type="entry name" value="PABS_2"/>
    <property type="match status" value="1"/>
</dbReference>
<feature type="active site" description="Proton acceptor" evidence="5">
    <location>
        <position position="412"/>
    </location>
</feature>
<dbReference type="NCBIfam" id="NF002956">
    <property type="entry name" value="PRK03612.1"/>
    <property type="match status" value="1"/>
</dbReference>
<gene>
    <name evidence="5" type="primary">speE</name>
    <name evidence="6" type="ORF">G3M56_003525</name>
</gene>
<dbReference type="AlphaFoldDB" id="A0A6B3L9L7"/>
<keyword evidence="2 5" id="KW-0808">Transferase</keyword>
<comment type="similarity">
    <text evidence="1 5">Belongs to the spermidine/spermine synthase family.</text>
</comment>
<dbReference type="Proteomes" id="UP000475117">
    <property type="component" value="Chromosome"/>
</dbReference>
<feature type="transmembrane region" description="Helical" evidence="5">
    <location>
        <begin position="86"/>
        <end position="105"/>
    </location>
</feature>
<dbReference type="GO" id="GO:0005886">
    <property type="term" value="C:plasma membrane"/>
    <property type="evidence" value="ECO:0007669"/>
    <property type="project" value="UniProtKB-SubCell"/>
</dbReference>
<dbReference type="GO" id="GO:0008295">
    <property type="term" value="P:spermidine biosynthetic process"/>
    <property type="evidence" value="ECO:0007669"/>
    <property type="project" value="UniProtKB-UniRule"/>
</dbReference>
<accession>A0A6B3L9L7</accession>
<dbReference type="InterPro" id="IPR029063">
    <property type="entry name" value="SAM-dependent_MTases_sf"/>
</dbReference>
<feature type="transmembrane region" description="Helical" evidence="5">
    <location>
        <begin position="47"/>
        <end position="65"/>
    </location>
</feature>
<dbReference type="InterPro" id="IPR001045">
    <property type="entry name" value="Spermi_synthase"/>
</dbReference>
<dbReference type="SUPFAM" id="SSF53335">
    <property type="entry name" value="S-adenosyl-L-methionine-dependent methyltransferases"/>
    <property type="match status" value="1"/>
</dbReference>
<feature type="binding site" evidence="5">
    <location>
        <position position="304"/>
    </location>
    <ligand>
        <name>spermidine</name>
        <dbReference type="ChEBI" id="CHEBI:57834"/>
    </ligand>
</feature>
<keyword evidence="7" id="KW-1185">Reference proteome</keyword>
<comment type="catalytic activity">
    <reaction evidence="5">
        <text>S-adenosyl 3-(methylsulfanyl)propylamine + putrescine = S-methyl-5'-thioadenosine + spermidine + H(+)</text>
        <dbReference type="Rhea" id="RHEA:12721"/>
        <dbReference type="ChEBI" id="CHEBI:15378"/>
        <dbReference type="ChEBI" id="CHEBI:17509"/>
        <dbReference type="ChEBI" id="CHEBI:57443"/>
        <dbReference type="ChEBI" id="CHEBI:57834"/>
        <dbReference type="ChEBI" id="CHEBI:326268"/>
        <dbReference type="EC" id="2.5.1.16"/>
    </reaction>
</comment>
<feature type="binding site" evidence="5">
    <location>
        <position position="419"/>
    </location>
    <ligand>
        <name>S-methyl-5'-thioadenosine</name>
        <dbReference type="ChEBI" id="CHEBI:17509"/>
    </ligand>
</feature>
<feature type="binding site" evidence="5">
    <location>
        <position position="249"/>
    </location>
    <ligand>
        <name>S-methyl-5'-thioadenosine</name>
        <dbReference type="ChEBI" id="CHEBI:17509"/>
    </ligand>
</feature>
<dbReference type="InterPro" id="IPR030374">
    <property type="entry name" value="PABS"/>
</dbReference>
<evidence type="ECO:0000313" key="7">
    <source>
        <dbReference type="Proteomes" id="UP000475117"/>
    </source>
</evidence>
<dbReference type="GO" id="GO:0010487">
    <property type="term" value="F:thermospermine synthase activity"/>
    <property type="evidence" value="ECO:0007669"/>
    <property type="project" value="UniProtKB-ARBA"/>
</dbReference>
<dbReference type="RefSeq" id="WP_164364999.1">
    <property type="nucleotide sequence ID" value="NZ_CP066776.1"/>
</dbReference>
<keyword evidence="5" id="KW-0812">Transmembrane</keyword>
<feature type="transmembrane region" description="Helical" evidence="5">
    <location>
        <begin position="204"/>
        <end position="223"/>
    </location>
</feature>
<feature type="binding site" evidence="5">
    <location>
        <begin position="394"/>
        <end position="395"/>
    </location>
    <ligand>
        <name>S-methyl-5'-thioadenosine</name>
        <dbReference type="ChEBI" id="CHEBI:17509"/>
    </ligand>
</feature>
<dbReference type="GO" id="GO:0004766">
    <property type="term" value="F:spermidine synthase activity"/>
    <property type="evidence" value="ECO:0007669"/>
    <property type="project" value="UniProtKB-UniRule"/>
</dbReference>
<evidence type="ECO:0000256" key="3">
    <source>
        <dbReference type="ARBA" id="ARBA00023066"/>
    </source>
</evidence>
<keyword evidence="5" id="KW-0472">Membrane</keyword>
<comment type="subcellular location">
    <subcellularLocation>
        <location evidence="5">Cell membrane</location>
        <topology evidence="5">Multi-pass membrane protein</topology>
    </subcellularLocation>
</comment>
<dbReference type="UniPathway" id="UPA00248">
    <property type="reaction ID" value="UER00314"/>
</dbReference>
<keyword evidence="5" id="KW-1003">Cell membrane</keyword>
<comment type="caution">
    <text evidence="5">Lacks conserved residue(s) required for the propagation of feature annotation.</text>
</comment>
<dbReference type="HAMAP" id="MF_00198">
    <property type="entry name" value="Spermidine_synth"/>
    <property type="match status" value="1"/>
</dbReference>
<reference evidence="6 7" key="1">
    <citation type="submission" date="2020-12" db="EMBL/GenBank/DDBJ databases">
        <title>Sulforoseuscoccus oceanibium gen. nov., sp. nov., a representative of the phylum Verrucomicrobia with special cytoplasmic membrane, and proposal of Sulforoseuscoccusaceae fam. nov.</title>
        <authorList>
            <person name="Xi F."/>
        </authorList>
    </citation>
    <scope>NUCLEOTIDE SEQUENCE [LARGE SCALE GENOMIC DNA]</scope>
    <source>
        <strain evidence="6 7">T37</strain>
    </source>
</reference>
<feature type="binding site" evidence="5">
    <location>
        <position position="280"/>
    </location>
    <ligand>
        <name>spermidine</name>
        <dbReference type="ChEBI" id="CHEBI:57834"/>
    </ligand>
</feature>
<dbReference type="InterPro" id="IPR036259">
    <property type="entry name" value="MFS_trans_sf"/>
</dbReference>
<comment type="function">
    <text evidence="5">Catalyzes the irreversible transfer of a propylamine group from the amino donor S-adenosylmethioninamine (decarboxy-AdoMet) to putrescine (1,4-diaminobutane) to yield spermidine.</text>
</comment>
<comment type="pathway">
    <text evidence="5">Amine and polyamine biosynthesis; spermidine biosynthesis; spermidine from putrescine: step 1/1.</text>
</comment>
<evidence type="ECO:0000256" key="4">
    <source>
        <dbReference type="ARBA" id="ARBA00023115"/>
    </source>
</evidence>
<dbReference type="PROSITE" id="PS01330">
    <property type="entry name" value="PABS_1"/>
    <property type="match status" value="1"/>
</dbReference>
<evidence type="ECO:0000256" key="2">
    <source>
        <dbReference type="ARBA" id="ARBA00022679"/>
    </source>
</evidence>
<dbReference type="EMBL" id="CP066776">
    <property type="protein sequence ID" value="QQL45671.1"/>
    <property type="molecule type" value="Genomic_DNA"/>
</dbReference>
<sequence>MTDAVLETPKDASRWRLGLLMFLLGGCGLAYEYTLSKIAADLLGNSVQQWATIIATMLFAMGVGAEWQKRIDQDQVSSRLVDSQMILALVGGFGPLLMVYSFSLLADYYILVQYGLALVVGTLIGFEIPLIMRLNEDEDPEMRVNLARVLKMDYIGALVGALVWTFLFVRYMSISQVSFALGLVTVGSTCLILWMYWKRVAKGGARLVQLAVVTALLITGFVFSKPWMVHAEQFLYRDRIVFSATTPYQHVVLTENAAGKIGCYINGHLQFREEDEFIYHENLVHPAMMLAPQRKRVLILGGGDGLAAREVLKYPEVEELLLVDIDPQMTDLAVDQPDLARMNGGVLKDARVVRVEAGGIEMGGEMDVKMVSRRDPGFRGEGHKVASVRVVNVDAASFLREAPGVYDVVIMDFPDPSSPDLAKLYSRPFYENLKSCLHEGSVIVQQSGSPYHAKEAFLCIGRTLAHSGYSVMPYHDNVPSFGEWGWWIGVAGTGNEETLKSAFAGLSRREIPVDVAYLTPELIGASAAFGKGQLESENSDITSLTEGRVYDYYSRAWK</sequence>
<name>A0A6B3L9L7_9BACT</name>
<evidence type="ECO:0000256" key="5">
    <source>
        <dbReference type="HAMAP-Rule" id="MF_00198"/>
    </source>
</evidence>
<dbReference type="InterPro" id="IPR030373">
    <property type="entry name" value="PABS_CS"/>
</dbReference>
<dbReference type="KEGG" id="soa:G3M56_003525"/>
<feature type="transmembrane region" description="Helical" evidence="5">
    <location>
        <begin position="177"/>
        <end position="197"/>
    </location>
</feature>
<keyword evidence="4 5" id="KW-0620">Polyamine biosynthesis</keyword>
<feature type="binding site" evidence="5">
    <location>
        <position position="324"/>
    </location>
    <ligand>
        <name>S-methyl-5'-thioadenosine</name>
        <dbReference type="ChEBI" id="CHEBI:17509"/>
    </ligand>
</feature>
<dbReference type="Pfam" id="PF01564">
    <property type="entry name" value="Spermine_synth"/>
    <property type="match status" value="2"/>
</dbReference>
<keyword evidence="3 5" id="KW-0745">Spermidine biosynthesis</keyword>
<protein>
    <recommendedName>
        <fullName evidence="5">Polyamine aminopropyltransferase</fullName>
    </recommendedName>
    <alternativeName>
        <fullName evidence="5">Putrescine aminopropyltransferase</fullName>
        <shortName evidence="5">PAPT</shortName>
    </alternativeName>
    <alternativeName>
        <fullName evidence="5">Spermidine synthase</fullName>
        <shortName evidence="5">SPDS</shortName>
        <shortName evidence="5">SPDSY</shortName>
        <ecNumber evidence="5">2.5.1.16</ecNumber>
    </alternativeName>
</protein>
<evidence type="ECO:0000313" key="6">
    <source>
        <dbReference type="EMBL" id="QQL45671.1"/>
    </source>
</evidence>
<dbReference type="Gene3D" id="3.40.50.150">
    <property type="entry name" value="Vaccinia Virus protein VP39"/>
    <property type="match status" value="1"/>
</dbReference>
<keyword evidence="5" id="KW-1133">Transmembrane helix</keyword>
<dbReference type="PANTHER" id="PTHR43317">
    <property type="entry name" value="THERMOSPERMINE SYNTHASE ACAULIS5"/>
    <property type="match status" value="1"/>
</dbReference>
<evidence type="ECO:0000256" key="1">
    <source>
        <dbReference type="ARBA" id="ARBA00007867"/>
    </source>
</evidence>
<comment type="subunit">
    <text evidence="5">Homodimer or homotetramer.</text>
</comment>
<dbReference type="EC" id="2.5.1.16" evidence="5"/>
<feature type="transmembrane region" description="Helical" evidence="5">
    <location>
        <begin position="111"/>
        <end position="131"/>
    </location>
</feature>
<organism evidence="6 7">
    <name type="scientific">Sulfuriroseicoccus oceanibius</name>
    <dbReference type="NCBI Taxonomy" id="2707525"/>
    <lineage>
        <taxon>Bacteria</taxon>
        <taxon>Pseudomonadati</taxon>
        <taxon>Verrucomicrobiota</taxon>
        <taxon>Verrucomicrobiia</taxon>
        <taxon>Verrucomicrobiales</taxon>
        <taxon>Verrucomicrobiaceae</taxon>
        <taxon>Sulfuriroseicoccus</taxon>
    </lineage>
</organism>
<dbReference type="PANTHER" id="PTHR43317:SF1">
    <property type="entry name" value="THERMOSPERMINE SYNTHASE ACAULIS5"/>
    <property type="match status" value="1"/>
</dbReference>